<dbReference type="InterPro" id="IPR039001">
    <property type="entry name" value="Pal"/>
</dbReference>
<dbReference type="PRINTS" id="PR01023">
    <property type="entry name" value="NAFLGMOTY"/>
</dbReference>
<dbReference type="SUPFAM" id="SSF103088">
    <property type="entry name" value="OmpA-like"/>
    <property type="match status" value="1"/>
</dbReference>
<keyword evidence="7" id="KW-0131">Cell cycle</keyword>
<accession>A0A538UBJ3</accession>
<reference evidence="12 13" key="1">
    <citation type="journal article" date="2019" name="Nat. Microbiol.">
        <title>Mediterranean grassland soil C-N compound turnover is dependent on rainfall and depth, and is mediated by genomically divergent microorganisms.</title>
        <authorList>
            <person name="Diamond S."/>
            <person name="Andeer P.F."/>
            <person name="Li Z."/>
            <person name="Crits-Christoph A."/>
            <person name="Burstein D."/>
            <person name="Anantharaman K."/>
            <person name="Lane K.R."/>
            <person name="Thomas B.C."/>
            <person name="Pan C."/>
            <person name="Northen T.R."/>
            <person name="Banfield J.F."/>
        </authorList>
    </citation>
    <scope>NUCLEOTIDE SEQUENCE [LARGE SCALE GENOMIC DNA]</scope>
    <source>
        <strain evidence="12">WS_11</strain>
    </source>
</reference>
<dbReference type="CDD" id="cd07185">
    <property type="entry name" value="OmpA_C-like"/>
    <property type="match status" value="1"/>
</dbReference>
<evidence type="ECO:0000256" key="6">
    <source>
        <dbReference type="ARBA" id="ARBA00023288"/>
    </source>
</evidence>
<dbReference type="InterPro" id="IPR006664">
    <property type="entry name" value="OMP_bac"/>
</dbReference>
<dbReference type="NCBIfam" id="TIGR02802">
    <property type="entry name" value="Pal_lipo"/>
    <property type="match status" value="1"/>
</dbReference>
<feature type="compositionally biased region" description="Pro residues" evidence="9">
    <location>
        <begin position="29"/>
        <end position="48"/>
    </location>
</feature>
<dbReference type="PANTHER" id="PTHR30329">
    <property type="entry name" value="STATOR ELEMENT OF FLAGELLAR MOTOR COMPLEX"/>
    <property type="match status" value="1"/>
</dbReference>
<gene>
    <name evidence="8 12" type="primary">pal</name>
    <name evidence="12" type="ORF">E6K81_05110</name>
</gene>
<dbReference type="InterPro" id="IPR014169">
    <property type="entry name" value="Pal_lipo_C"/>
</dbReference>
<dbReference type="InterPro" id="IPR036737">
    <property type="entry name" value="OmpA-like_sf"/>
</dbReference>
<feature type="domain" description="OmpA-like" evidence="11">
    <location>
        <begin position="57"/>
        <end position="174"/>
    </location>
</feature>
<keyword evidence="3 8" id="KW-0472">Membrane</keyword>
<dbReference type="Proteomes" id="UP000319771">
    <property type="component" value="Unassembled WGS sequence"/>
</dbReference>
<feature type="region of interest" description="Disordered" evidence="9">
    <location>
        <begin position="27"/>
        <end position="55"/>
    </location>
</feature>
<keyword evidence="4 8" id="KW-0564">Palmitate</keyword>
<protein>
    <recommendedName>
        <fullName evidence="8">Peptidoglycan-associated lipoprotein</fullName>
        <shortName evidence="8">PAL</shortName>
    </recommendedName>
</protein>
<dbReference type="Pfam" id="PF00691">
    <property type="entry name" value="OmpA"/>
    <property type="match status" value="1"/>
</dbReference>
<dbReference type="AlphaFoldDB" id="A0A538UBJ3"/>
<feature type="chain" id="PRO_5022203915" description="Peptidoglycan-associated lipoprotein" evidence="10">
    <location>
        <begin position="27"/>
        <end position="174"/>
    </location>
</feature>
<dbReference type="GO" id="GO:0009279">
    <property type="term" value="C:cell outer membrane"/>
    <property type="evidence" value="ECO:0007669"/>
    <property type="project" value="UniProtKB-SubCell"/>
</dbReference>
<organism evidence="12 13">
    <name type="scientific">Eiseniibacteriota bacterium</name>
    <dbReference type="NCBI Taxonomy" id="2212470"/>
    <lineage>
        <taxon>Bacteria</taxon>
        <taxon>Candidatus Eiseniibacteriota</taxon>
    </lineage>
</organism>
<dbReference type="InterPro" id="IPR050330">
    <property type="entry name" value="Bact_OuterMem_StrucFunc"/>
</dbReference>
<keyword evidence="6 8" id="KW-0449">Lipoprotein</keyword>
<evidence type="ECO:0000256" key="2">
    <source>
        <dbReference type="ARBA" id="ARBA00022729"/>
    </source>
</evidence>
<keyword evidence="1" id="KW-0132">Cell division</keyword>
<evidence type="ECO:0000256" key="5">
    <source>
        <dbReference type="ARBA" id="ARBA00023237"/>
    </source>
</evidence>
<sequence>MSRALALPLLTLGLALALGCAKKPVAAVTPPPVPPTKTETPPTPPPTPTTTIEVPSGSTVKAEDFSPAFFDYDSYTLRDDARAALDKDARVLRENAQVAVTIEGHCDERGTVEYNQALGERRAQAARDYLVAQGINASRLTIISYGKERPFATGSDEASWQQNRRAHFTVRGAS</sequence>
<dbReference type="PANTHER" id="PTHR30329:SF21">
    <property type="entry name" value="LIPOPROTEIN YIAD-RELATED"/>
    <property type="match status" value="1"/>
</dbReference>
<comment type="subcellular location">
    <subcellularLocation>
        <location evidence="8">Cell outer membrane</location>
        <topology evidence="8">Lipid-anchor</topology>
    </subcellularLocation>
</comment>
<evidence type="ECO:0000259" key="11">
    <source>
        <dbReference type="PROSITE" id="PS51123"/>
    </source>
</evidence>
<evidence type="ECO:0000256" key="9">
    <source>
        <dbReference type="SAM" id="MobiDB-lite"/>
    </source>
</evidence>
<evidence type="ECO:0000313" key="12">
    <source>
        <dbReference type="EMBL" id="TMQ73271.1"/>
    </source>
</evidence>
<evidence type="ECO:0000313" key="13">
    <source>
        <dbReference type="Proteomes" id="UP000319771"/>
    </source>
</evidence>
<evidence type="ECO:0000256" key="3">
    <source>
        <dbReference type="ARBA" id="ARBA00023136"/>
    </source>
</evidence>
<dbReference type="PRINTS" id="PR01021">
    <property type="entry name" value="OMPADOMAIN"/>
</dbReference>
<comment type="caution">
    <text evidence="12">The sequence shown here is derived from an EMBL/GenBank/DDBJ whole genome shotgun (WGS) entry which is preliminary data.</text>
</comment>
<feature type="signal peptide" evidence="10">
    <location>
        <begin position="1"/>
        <end position="26"/>
    </location>
</feature>
<dbReference type="InterPro" id="IPR006665">
    <property type="entry name" value="OmpA-like"/>
</dbReference>
<dbReference type="Gene3D" id="3.30.1330.60">
    <property type="entry name" value="OmpA-like domain"/>
    <property type="match status" value="1"/>
</dbReference>
<dbReference type="PROSITE" id="PS51257">
    <property type="entry name" value="PROKAR_LIPOPROTEIN"/>
    <property type="match status" value="1"/>
</dbReference>
<name>A0A538UBJ3_UNCEI</name>
<evidence type="ECO:0000256" key="8">
    <source>
        <dbReference type="HAMAP-Rule" id="MF_02204"/>
    </source>
</evidence>
<comment type="similarity">
    <text evidence="8">Belongs to the Pal lipoprotein family.</text>
</comment>
<dbReference type="PROSITE" id="PS51123">
    <property type="entry name" value="OMPA_2"/>
    <property type="match status" value="1"/>
</dbReference>
<proteinExistence type="inferred from homology"/>
<evidence type="ECO:0000256" key="10">
    <source>
        <dbReference type="SAM" id="SignalP"/>
    </source>
</evidence>
<evidence type="ECO:0000256" key="4">
    <source>
        <dbReference type="ARBA" id="ARBA00023139"/>
    </source>
</evidence>
<keyword evidence="5 8" id="KW-0998">Cell outer membrane</keyword>
<evidence type="ECO:0000256" key="7">
    <source>
        <dbReference type="ARBA" id="ARBA00023306"/>
    </source>
</evidence>
<keyword evidence="2 8" id="KW-0732">Signal</keyword>
<dbReference type="GO" id="GO:0051301">
    <property type="term" value="P:cell division"/>
    <property type="evidence" value="ECO:0007669"/>
    <property type="project" value="UniProtKB-KW"/>
</dbReference>
<dbReference type="EMBL" id="VBPB01000076">
    <property type="protein sequence ID" value="TMQ73271.1"/>
    <property type="molecule type" value="Genomic_DNA"/>
</dbReference>
<evidence type="ECO:0000256" key="1">
    <source>
        <dbReference type="ARBA" id="ARBA00022618"/>
    </source>
</evidence>
<dbReference type="HAMAP" id="MF_02204">
    <property type="entry name" value="Pal"/>
    <property type="match status" value="1"/>
</dbReference>